<dbReference type="EMBL" id="CADCUW010000303">
    <property type="protein sequence ID" value="CAA9419590.1"/>
    <property type="molecule type" value="Genomic_DNA"/>
</dbReference>
<organism evidence="1">
    <name type="scientific">uncultured Rubrobacteraceae bacterium</name>
    <dbReference type="NCBI Taxonomy" id="349277"/>
    <lineage>
        <taxon>Bacteria</taxon>
        <taxon>Bacillati</taxon>
        <taxon>Actinomycetota</taxon>
        <taxon>Rubrobacteria</taxon>
        <taxon>Rubrobacterales</taxon>
        <taxon>Rubrobacteraceae</taxon>
        <taxon>environmental samples</taxon>
    </lineage>
</organism>
<reference evidence="1" key="1">
    <citation type="submission" date="2020-02" db="EMBL/GenBank/DDBJ databases">
        <authorList>
            <person name="Meier V. D."/>
        </authorList>
    </citation>
    <scope>NUCLEOTIDE SEQUENCE</scope>
    <source>
        <strain evidence="1">AVDCRST_MAG01</strain>
    </source>
</reference>
<sequence>MAGVQNALNYVNAHNCYEIDTVASKPVSGNLAGGLVSLYGEGSGSSGGEPRVLVWPPRL</sequence>
<accession>A0A6J4PNY6</accession>
<protein>
    <submittedName>
        <fullName evidence="1">Uncharacterized protein</fullName>
    </submittedName>
</protein>
<gene>
    <name evidence="1" type="ORF">AVDCRST_MAG01-01-2167</name>
</gene>
<proteinExistence type="predicted"/>
<dbReference type="AlphaFoldDB" id="A0A6J4PNY6"/>
<name>A0A6J4PNY6_9ACTN</name>
<evidence type="ECO:0000313" key="1">
    <source>
        <dbReference type="EMBL" id="CAA9419590.1"/>
    </source>
</evidence>